<gene>
    <name evidence="2" type="ORF">VA613_10720</name>
</gene>
<dbReference type="InterPro" id="IPR050523">
    <property type="entry name" value="AKR_Detox_Biosynth"/>
</dbReference>
<evidence type="ECO:0000313" key="2">
    <source>
        <dbReference type="EMBL" id="WRS38476.1"/>
    </source>
</evidence>
<dbReference type="Proteomes" id="UP001334732">
    <property type="component" value="Chromosome"/>
</dbReference>
<accession>A0ABZ1CGG8</accession>
<dbReference type="CDD" id="cd19094">
    <property type="entry name" value="AKR_Tas-like"/>
    <property type="match status" value="1"/>
</dbReference>
<evidence type="ECO:0000313" key="3">
    <source>
        <dbReference type="Proteomes" id="UP001334732"/>
    </source>
</evidence>
<dbReference type="SUPFAM" id="SSF51430">
    <property type="entry name" value="NAD(P)-linked oxidoreductase"/>
    <property type="match status" value="1"/>
</dbReference>
<dbReference type="Gene3D" id="3.20.20.100">
    <property type="entry name" value="NADP-dependent oxidoreductase domain"/>
    <property type="match status" value="1"/>
</dbReference>
<protein>
    <submittedName>
        <fullName evidence="2">Aldo/keto reductase</fullName>
    </submittedName>
</protein>
<reference evidence="2 3" key="1">
    <citation type="submission" date="2023-12" db="EMBL/GenBank/DDBJ databases">
        <title>Thiobacillus sedimentum sp. nov., a chemolithoautotrophic sulfur-oxidizing bacterium isolated from freshwater sediment.</title>
        <authorList>
            <person name="Luo J."/>
            <person name="Dai C."/>
        </authorList>
    </citation>
    <scope>NUCLEOTIDE SEQUENCE [LARGE SCALE GENOMIC DNA]</scope>
    <source>
        <strain evidence="2 3">SCUT-2</strain>
    </source>
</reference>
<evidence type="ECO:0000259" key="1">
    <source>
        <dbReference type="Pfam" id="PF00248"/>
    </source>
</evidence>
<dbReference type="PANTHER" id="PTHR43364:SF17">
    <property type="entry name" value="ALDO KETO REDUCTASE"/>
    <property type="match status" value="1"/>
</dbReference>
<organism evidence="2 3">
    <name type="scientific">Thiobacillus sedimenti</name>
    <dbReference type="NCBI Taxonomy" id="3110231"/>
    <lineage>
        <taxon>Bacteria</taxon>
        <taxon>Pseudomonadati</taxon>
        <taxon>Pseudomonadota</taxon>
        <taxon>Betaproteobacteria</taxon>
        <taxon>Nitrosomonadales</taxon>
        <taxon>Thiobacillaceae</taxon>
        <taxon>Thiobacillus</taxon>
    </lineage>
</organism>
<dbReference type="EMBL" id="CP141769">
    <property type="protein sequence ID" value="WRS38476.1"/>
    <property type="molecule type" value="Genomic_DNA"/>
</dbReference>
<name>A0ABZ1CGG8_9PROT</name>
<dbReference type="InterPro" id="IPR036812">
    <property type="entry name" value="NAD(P)_OxRdtase_dom_sf"/>
</dbReference>
<feature type="domain" description="NADP-dependent oxidoreductase" evidence="1">
    <location>
        <begin position="15"/>
        <end position="336"/>
    </location>
</feature>
<keyword evidence="3" id="KW-1185">Reference proteome</keyword>
<dbReference type="InterPro" id="IPR023210">
    <property type="entry name" value="NADP_OxRdtase_dom"/>
</dbReference>
<dbReference type="Pfam" id="PF00248">
    <property type="entry name" value="Aldo_ket_red"/>
    <property type="match status" value="1"/>
</dbReference>
<dbReference type="RefSeq" id="WP_324779007.1">
    <property type="nucleotide sequence ID" value="NZ_CP141769.1"/>
</dbReference>
<proteinExistence type="predicted"/>
<sequence>MKRAVLGNSDLSVTAIGLGTMTFGEQNSEAEAHSQLDYARDAGIDFFDTAEMYPVPARAETTGLTERYVGSWLKRQARDRIVVATKVTGPGRTLDWIREGRLDFDRANLARALEGSLRRLQTDYVDLYQLHWPDRNVPVFGGVHFDPSRERETVPLQETLAALGDFIRAGKVRHWGLSNETPWGVMTVLRLADALGVPRPVSVQNAYSLLNRSWEGGLSEIGYRENLSLLAYSPLGFGLLSGKYLRDPQAAGRVTQFPGFAARYGKPNTAAAVAAYAELARRHGLSPVALALGFVYARWCVASTLIGATSLAQLRENLDAARVALTEEVLAEVERIHLRYPNPAP</sequence>
<dbReference type="PRINTS" id="PR00069">
    <property type="entry name" value="ALDKETRDTASE"/>
</dbReference>
<dbReference type="PANTHER" id="PTHR43364">
    <property type="entry name" value="NADH-SPECIFIC METHYLGLYOXAL REDUCTASE-RELATED"/>
    <property type="match status" value="1"/>
</dbReference>
<dbReference type="InterPro" id="IPR020471">
    <property type="entry name" value="AKR"/>
</dbReference>